<dbReference type="Proteomes" id="UP001501321">
    <property type="component" value="Unassembled WGS sequence"/>
</dbReference>
<name>A0ABP8QAX9_9GAMM</name>
<dbReference type="Pfam" id="PF00892">
    <property type="entry name" value="EamA"/>
    <property type="match status" value="2"/>
</dbReference>
<feature type="transmembrane region" description="Helical" evidence="6">
    <location>
        <begin position="110"/>
        <end position="131"/>
    </location>
</feature>
<evidence type="ECO:0000313" key="9">
    <source>
        <dbReference type="Proteomes" id="UP001501321"/>
    </source>
</evidence>
<evidence type="ECO:0000256" key="5">
    <source>
        <dbReference type="ARBA" id="ARBA00023136"/>
    </source>
</evidence>
<proteinExistence type="inferred from homology"/>
<feature type="transmembrane region" description="Helical" evidence="6">
    <location>
        <begin position="137"/>
        <end position="157"/>
    </location>
</feature>
<feature type="transmembrane region" description="Helical" evidence="6">
    <location>
        <begin position="85"/>
        <end position="103"/>
    </location>
</feature>
<protein>
    <submittedName>
        <fullName evidence="8">EamA family transporter</fullName>
    </submittedName>
</protein>
<feature type="transmembrane region" description="Helical" evidence="6">
    <location>
        <begin position="228"/>
        <end position="247"/>
    </location>
</feature>
<comment type="subcellular location">
    <subcellularLocation>
        <location evidence="1">Membrane</location>
        <topology evidence="1">Multi-pass membrane protein</topology>
    </subcellularLocation>
</comment>
<keyword evidence="4 6" id="KW-1133">Transmembrane helix</keyword>
<dbReference type="Gene3D" id="1.10.3730.20">
    <property type="match status" value="1"/>
</dbReference>
<keyword evidence="3 6" id="KW-0812">Transmembrane</keyword>
<dbReference type="EMBL" id="BAABFC010000014">
    <property type="protein sequence ID" value="GAA4500422.1"/>
    <property type="molecule type" value="Genomic_DNA"/>
</dbReference>
<evidence type="ECO:0000256" key="3">
    <source>
        <dbReference type="ARBA" id="ARBA00022692"/>
    </source>
</evidence>
<dbReference type="PANTHER" id="PTHR32322:SF2">
    <property type="entry name" value="EAMA DOMAIN-CONTAINING PROTEIN"/>
    <property type="match status" value="1"/>
</dbReference>
<feature type="transmembrane region" description="Helical" evidence="6">
    <location>
        <begin position="197"/>
        <end position="216"/>
    </location>
</feature>
<dbReference type="InterPro" id="IPR037185">
    <property type="entry name" value="EmrE-like"/>
</dbReference>
<feature type="transmembrane region" description="Helical" evidence="6">
    <location>
        <begin position="59"/>
        <end position="79"/>
    </location>
</feature>
<dbReference type="PANTHER" id="PTHR32322">
    <property type="entry name" value="INNER MEMBRANE TRANSPORTER"/>
    <property type="match status" value="1"/>
</dbReference>
<dbReference type="InterPro" id="IPR050638">
    <property type="entry name" value="AA-Vitamin_Transporters"/>
</dbReference>
<keyword evidence="5 6" id="KW-0472">Membrane</keyword>
<gene>
    <name evidence="8" type="ORF">GCM10023095_22170</name>
</gene>
<dbReference type="RefSeq" id="WP_345013049.1">
    <property type="nucleotide sequence ID" value="NZ_BAABFC010000014.1"/>
</dbReference>
<keyword evidence="9" id="KW-1185">Reference proteome</keyword>
<comment type="caution">
    <text evidence="8">The sequence shown here is derived from an EMBL/GenBank/DDBJ whole genome shotgun (WGS) entry which is preliminary data.</text>
</comment>
<accession>A0ABP8QAX9</accession>
<evidence type="ECO:0000259" key="7">
    <source>
        <dbReference type="Pfam" id="PF00892"/>
    </source>
</evidence>
<dbReference type="SUPFAM" id="SSF103481">
    <property type="entry name" value="Multidrug resistance efflux transporter EmrE"/>
    <property type="match status" value="2"/>
</dbReference>
<feature type="domain" description="EamA" evidence="7">
    <location>
        <begin position="4"/>
        <end position="128"/>
    </location>
</feature>
<evidence type="ECO:0000313" key="8">
    <source>
        <dbReference type="EMBL" id="GAA4500422.1"/>
    </source>
</evidence>
<organism evidence="8 9">
    <name type="scientific">Pseudaeromonas paramecii</name>
    <dbReference type="NCBI Taxonomy" id="2138166"/>
    <lineage>
        <taxon>Bacteria</taxon>
        <taxon>Pseudomonadati</taxon>
        <taxon>Pseudomonadota</taxon>
        <taxon>Gammaproteobacteria</taxon>
        <taxon>Aeromonadales</taxon>
        <taxon>Aeromonadaceae</taxon>
        <taxon>Pseudaeromonas</taxon>
    </lineage>
</organism>
<comment type="similarity">
    <text evidence="2">Belongs to the EamA transporter family.</text>
</comment>
<evidence type="ECO:0000256" key="2">
    <source>
        <dbReference type="ARBA" id="ARBA00007362"/>
    </source>
</evidence>
<sequence length="286" mass="30720">MPFLLAALAPMLWGSTYAVVHLSLTDLPPLWVAVWRALPAGLLLLLLARRRPPLPWGRLIGLSFCNITAFFCLLFLAAYRLPGAVAGTLGATLPLTLMALNWLRYGQRPSGYWLALALLGLAGVMLLVQPGTGLDPIGVACALSATLLVAQSTLWMQRWAVQDLLGLTAWQLTLGGLMLLPVAWLGAGPSPLPSGPAWPGLAWLILANTALAYWIWVWAIDKLGAQRLGMLSLTNPLVAVGLGTLWVGERLGPGQWLGIGLILASLLLMKRPQRTPRRDPGQAQDA</sequence>
<evidence type="ECO:0000256" key="4">
    <source>
        <dbReference type="ARBA" id="ARBA00022989"/>
    </source>
</evidence>
<feature type="domain" description="EamA" evidence="7">
    <location>
        <begin position="137"/>
        <end position="269"/>
    </location>
</feature>
<dbReference type="InterPro" id="IPR000620">
    <property type="entry name" value="EamA_dom"/>
</dbReference>
<feature type="transmembrane region" description="Helical" evidence="6">
    <location>
        <begin position="28"/>
        <end position="47"/>
    </location>
</feature>
<evidence type="ECO:0000256" key="1">
    <source>
        <dbReference type="ARBA" id="ARBA00004141"/>
    </source>
</evidence>
<feature type="transmembrane region" description="Helical" evidence="6">
    <location>
        <begin position="253"/>
        <end position="269"/>
    </location>
</feature>
<evidence type="ECO:0000256" key="6">
    <source>
        <dbReference type="SAM" id="Phobius"/>
    </source>
</evidence>
<reference evidence="9" key="1">
    <citation type="journal article" date="2019" name="Int. J. Syst. Evol. Microbiol.">
        <title>The Global Catalogue of Microorganisms (GCM) 10K type strain sequencing project: providing services to taxonomists for standard genome sequencing and annotation.</title>
        <authorList>
            <consortium name="The Broad Institute Genomics Platform"/>
            <consortium name="The Broad Institute Genome Sequencing Center for Infectious Disease"/>
            <person name="Wu L."/>
            <person name="Ma J."/>
        </authorList>
    </citation>
    <scope>NUCLEOTIDE SEQUENCE [LARGE SCALE GENOMIC DNA]</scope>
    <source>
        <strain evidence="9">JCM 32226</strain>
    </source>
</reference>
<feature type="transmembrane region" description="Helical" evidence="6">
    <location>
        <begin position="164"/>
        <end position="185"/>
    </location>
</feature>